<accession>A0A1H2Y5D6</accession>
<protein>
    <submittedName>
        <fullName evidence="3">Anti-sigma-K factor RskA</fullName>
    </submittedName>
</protein>
<proteinExistence type="predicted"/>
<feature type="domain" description="Anti-sigma K factor RskA C-terminal" evidence="2">
    <location>
        <begin position="95"/>
        <end position="222"/>
    </location>
</feature>
<keyword evidence="1" id="KW-1133">Transmembrane helix</keyword>
<evidence type="ECO:0000256" key="1">
    <source>
        <dbReference type="SAM" id="Phobius"/>
    </source>
</evidence>
<evidence type="ECO:0000259" key="2">
    <source>
        <dbReference type="Pfam" id="PF10099"/>
    </source>
</evidence>
<dbReference type="GO" id="GO:0016989">
    <property type="term" value="F:sigma factor antagonist activity"/>
    <property type="evidence" value="ECO:0007669"/>
    <property type="project" value="TreeGrafter"/>
</dbReference>
<dbReference type="PANTHER" id="PTHR37461:SF1">
    <property type="entry name" value="ANTI-SIGMA-K FACTOR RSKA"/>
    <property type="match status" value="1"/>
</dbReference>
<evidence type="ECO:0000313" key="3">
    <source>
        <dbReference type="EMBL" id="SDW99799.1"/>
    </source>
</evidence>
<keyword evidence="1" id="KW-0472">Membrane</keyword>
<gene>
    <name evidence="3" type="ORF">SAMN04488041_104121</name>
</gene>
<reference evidence="4" key="1">
    <citation type="submission" date="2016-10" db="EMBL/GenBank/DDBJ databases">
        <authorList>
            <person name="Varghese N."/>
            <person name="Submissions S."/>
        </authorList>
    </citation>
    <scope>NUCLEOTIDE SEQUENCE [LARGE SCALE GENOMIC DNA]</scope>
    <source>
        <strain evidence="4">DSM 10014</strain>
    </source>
</reference>
<feature type="transmembrane region" description="Helical" evidence="1">
    <location>
        <begin position="88"/>
        <end position="107"/>
    </location>
</feature>
<dbReference type="GO" id="GO:0005886">
    <property type="term" value="C:plasma membrane"/>
    <property type="evidence" value="ECO:0007669"/>
    <property type="project" value="InterPro"/>
</dbReference>
<name>A0A1H2Y5D6_9RHOB</name>
<dbReference type="InterPro" id="IPR018764">
    <property type="entry name" value="RskA_C"/>
</dbReference>
<dbReference type="GeneID" id="94021000"/>
<dbReference type="AlphaFoldDB" id="A0A1H2Y5D6"/>
<dbReference type="Pfam" id="PF10099">
    <property type="entry name" value="RskA_C"/>
    <property type="match status" value="1"/>
</dbReference>
<dbReference type="PANTHER" id="PTHR37461">
    <property type="entry name" value="ANTI-SIGMA-K FACTOR RSKA"/>
    <property type="match status" value="1"/>
</dbReference>
<evidence type="ECO:0000313" key="4">
    <source>
        <dbReference type="Proteomes" id="UP000183076"/>
    </source>
</evidence>
<dbReference type="RefSeq" id="WP_074635880.1">
    <property type="nucleotide sequence ID" value="NZ_CP160849.1"/>
</dbReference>
<dbReference type="Proteomes" id="UP000183076">
    <property type="component" value="Unassembled WGS sequence"/>
</dbReference>
<dbReference type="InterPro" id="IPR051474">
    <property type="entry name" value="Anti-sigma-K/W_factor"/>
</dbReference>
<sequence length="231" mass="24892">MTQTPETPHDDDLLAAEMVLGLSSDDDMIAARHRIATERDFADRVVFWQERLTAMTDGIDPVSPSARVKKKLMAQVFPKQRVSILQRLWLWQGMAMASLLFAGYLGVQLLEINTRPGDDQPTVLAAQLVSDTSPLQVLAVVEPVKHEIALRRVSGAANEGRVLELWAILPDQAPVSLGVLPDSETTRILVPAELRSQAAQITLAISDEPVGGSPTGAPTGDVLAAGAMSEL</sequence>
<dbReference type="GO" id="GO:0006417">
    <property type="term" value="P:regulation of translation"/>
    <property type="evidence" value="ECO:0007669"/>
    <property type="project" value="TreeGrafter"/>
</dbReference>
<dbReference type="EMBL" id="FNNB01000004">
    <property type="protein sequence ID" value="SDW99799.1"/>
    <property type="molecule type" value="Genomic_DNA"/>
</dbReference>
<organism evidence="3 4">
    <name type="scientific">Sulfitobacter pontiacus</name>
    <dbReference type="NCBI Taxonomy" id="60137"/>
    <lineage>
        <taxon>Bacteria</taxon>
        <taxon>Pseudomonadati</taxon>
        <taxon>Pseudomonadota</taxon>
        <taxon>Alphaproteobacteria</taxon>
        <taxon>Rhodobacterales</taxon>
        <taxon>Roseobacteraceae</taxon>
        <taxon>Sulfitobacter</taxon>
    </lineage>
</organism>
<keyword evidence="1" id="KW-0812">Transmembrane</keyword>
<dbReference type="STRING" id="60137.SAMN04488041_104121"/>